<proteinExistence type="predicted"/>
<gene>
    <name evidence="1" type="ORF">LCGC14_2836900</name>
</gene>
<comment type="caution">
    <text evidence="1">The sequence shown here is derived from an EMBL/GenBank/DDBJ whole genome shotgun (WGS) entry which is preliminary data.</text>
</comment>
<sequence length="42" mass="4963">MSHTHHYSFWHAHAHRHVDASKGIDGWEPETSEFYMTEHDTG</sequence>
<evidence type="ECO:0000313" key="1">
    <source>
        <dbReference type="EMBL" id="KKK79097.1"/>
    </source>
</evidence>
<organism evidence="1">
    <name type="scientific">marine sediment metagenome</name>
    <dbReference type="NCBI Taxonomy" id="412755"/>
    <lineage>
        <taxon>unclassified sequences</taxon>
        <taxon>metagenomes</taxon>
        <taxon>ecological metagenomes</taxon>
    </lineage>
</organism>
<accession>A0A0F8YCC6</accession>
<feature type="non-terminal residue" evidence="1">
    <location>
        <position position="42"/>
    </location>
</feature>
<dbReference type="EMBL" id="LAZR01054184">
    <property type="protein sequence ID" value="KKK79097.1"/>
    <property type="molecule type" value="Genomic_DNA"/>
</dbReference>
<protein>
    <submittedName>
        <fullName evidence="1">Uncharacterized protein</fullName>
    </submittedName>
</protein>
<name>A0A0F8YCC6_9ZZZZ</name>
<reference evidence="1" key="1">
    <citation type="journal article" date="2015" name="Nature">
        <title>Complex archaea that bridge the gap between prokaryotes and eukaryotes.</title>
        <authorList>
            <person name="Spang A."/>
            <person name="Saw J.H."/>
            <person name="Jorgensen S.L."/>
            <person name="Zaremba-Niedzwiedzka K."/>
            <person name="Martijn J."/>
            <person name="Lind A.E."/>
            <person name="van Eijk R."/>
            <person name="Schleper C."/>
            <person name="Guy L."/>
            <person name="Ettema T.J."/>
        </authorList>
    </citation>
    <scope>NUCLEOTIDE SEQUENCE</scope>
</reference>
<dbReference type="AlphaFoldDB" id="A0A0F8YCC6"/>